<reference evidence="1 2" key="1">
    <citation type="submission" date="2013-02" db="EMBL/GenBank/DDBJ databases">
        <title>The Genome Annotation of Plasmodium falciparum NF135/5.C10.</title>
        <authorList>
            <consortium name="The Broad Institute Genome Sequencing Platform"/>
            <consortium name="The Broad Institute Genome Sequencing Center for Infectious Disease"/>
            <person name="Neafsey D."/>
            <person name="Hoffman S."/>
            <person name="Volkman S."/>
            <person name="Rosenthal P."/>
            <person name="Walker B."/>
            <person name="Young S.K."/>
            <person name="Zeng Q."/>
            <person name="Gargeya S."/>
            <person name="Fitzgerald M."/>
            <person name="Haas B."/>
            <person name="Abouelleil A."/>
            <person name="Allen A.W."/>
            <person name="Alvarado L."/>
            <person name="Arachchi H.M."/>
            <person name="Berlin A.M."/>
            <person name="Chapman S.B."/>
            <person name="Gainer-Dewar J."/>
            <person name="Goldberg J."/>
            <person name="Griggs A."/>
            <person name="Gujja S."/>
            <person name="Hansen M."/>
            <person name="Howarth C."/>
            <person name="Imamovic A."/>
            <person name="Ireland A."/>
            <person name="Larimer J."/>
            <person name="McCowan C."/>
            <person name="Murphy C."/>
            <person name="Pearson M."/>
            <person name="Poon T.W."/>
            <person name="Priest M."/>
            <person name="Roberts A."/>
            <person name="Saif S."/>
            <person name="Shea T."/>
            <person name="Sisk P."/>
            <person name="Sykes S."/>
            <person name="Wortman J."/>
            <person name="Nusbaum C."/>
            <person name="Birren B."/>
        </authorList>
    </citation>
    <scope>NUCLEOTIDE SEQUENCE [LARGE SCALE GENOMIC DNA]</scope>
    <source>
        <strain evidence="1 2">NF135/5.C10</strain>
    </source>
</reference>
<organism evidence="1 2">
    <name type="scientific">Plasmodium falciparum NF135/5.C10</name>
    <dbReference type="NCBI Taxonomy" id="1036726"/>
    <lineage>
        <taxon>Eukaryota</taxon>
        <taxon>Sar</taxon>
        <taxon>Alveolata</taxon>
        <taxon>Apicomplexa</taxon>
        <taxon>Aconoidasida</taxon>
        <taxon>Haemosporida</taxon>
        <taxon>Plasmodiidae</taxon>
        <taxon>Plasmodium</taxon>
        <taxon>Plasmodium (Laverania)</taxon>
    </lineage>
</organism>
<reference evidence="1 2" key="2">
    <citation type="submission" date="2013-02" db="EMBL/GenBank/DDBJ databases">
        <title>The Genome Sequence of Plasmodium falciparum NF135/5.C10.</title>
        <authorList>
            <consortium name="The Broad Institute Genome Sequencing Platform"/>
            <consortium name="The Broad Institute Genome Sequencing Center for Infectious Disease"/>
            <person name="Neafsey D."/>
            <person name="Cheeseman I."/>
            <person name="Volkman S."/>
            <person name="Adams J."/>
            <person name="Walker B."/>
            <person name="Young S.K."/>
            <person name="Zeng Q."/>
            <person name="Gargeya S."/>
            <person name="Fitzgerald M."/>
            <person name="Haas B."/>
            <person name="Abouelleil A."/>
            <person name="Alvarado L."/>
            <person name="Arachchi H.M."/>
            <person name="Berlin A.M."/>
            <person name="Chapman S.B."/>
            <person name="Dewar J."/>
            <person name="Goldberg J."/>
            <person name="Griggs A."/>
            <person name="Gujja S."/>
            <person name="Hansen M."/>
            <person name="Howarth C."/>
            <person name="Imamovic A."/>
            <person name="Larimer J."/>
            <person name="McCowan C."/>
            <person name="Murphy C."/>
            <person name="Neiman D."/>
            <person name="Pearson M."/>
            <person name="Priest M."/>
            <person name="Roberts A."/>
            <person name="Saif S."/>
            <person name="Shea T."/>
            <person name="Sisk P."/>
            <person name="Sykes S."/>
            <person name="Wortman J."/>
            <person name="Nusbaum C."/>
            <person name="Birren B."/>
        </authorList>
    </citation>
    <scope>NUCLEOTIDE SEQUENCE [LARGE SCALE GENOMIC DNA]</scope>
    <source>
        <strain evidence="1 2">NF135/5.C10</strain>
    </source>
</reference>
<protein>
    <submittedName>
        <fullName evidence="1">Uncharacterized protein</fullName>
    </submittedName>
</protein>
<sequence>MKDTGLIYHQKRKILFNPYYK</sequence>
<accession>W4I6V7</accession>
<evidence type="ECO:0000313" key="1">
    <source>
        <dbReference type="EMBL" id="ETW39456.1"/>
    </source>
</evidence>
<gene>
    <name evidence="1" type="ORF">PFNF135_06164</name>
</gene>
<dbReference type="EMBL" id="KI926145">
    <property type="protein sequence ID" value="ETW39456.1"/>
    <property type="molecule type" value="Genomic_DNA"/>
</dbReference>
<evidence type="ECO:0000313" key="2">
    <source>
        <dbReference type="Proteomes" id="UP000019114"/>
    </source>
</evidence>
<dbReference type="Proteomes" id="UP000019114">
    <property type="component" value="Unassembled WGS sequence"/>
</dbReference>
<name>W4I6V7_PLAFA</name>
<proteinExistence type="predicted"/>
<dbReference type="AlphaFoldDB" id="W4I6V7"/>